<accession>A0A1D8IS57</accession>
<name>A0A1D8IS57_9GAMM</name>
<sequence>MNVAHRQLKAIHCTVWKDRRIVFRYKDGRWDIFESIRPWDIRDALKTSLERIEEAVPGSMEKASSLDDKNWQSNKRRTRRYIAETPDLLYIESPHLQAQSEAVAGYHVLTNIPWRDVPHILRLACQAAEIDYGTLSNISF</sequence>
<proteinExistence type="predicted"/>
<protein>
    <submittedName>
        <fullName evidence="1">Uncharacterized protein</fullName>
    </submittedName>
</protein>
<keyword evidence="2" id="KW-1185">Reference proteome</keyword>
<dbReference type="KEGG" id="aprs:BI364_16595"/>
<evidence type="ECO:0000313" key="2">
    <source>
        <dbReference type="Proteomes" id="UP000095401"/>
    </source>
</evidence>
<dbReference type="EMBL" id="CP017415">
    <property type="protein sequence ID" value="AOU99332.1"/>
    <property type="molecule type" value="Genomic_DNA"/>
</dbReference>
<reference evidence="2" key="1">
    <citation type="submission" date="2016-09" db="EMBL/GenBank/DDBJ databases">
        <title>Acidihalobacter prosperus F5.</title>
        <authorList>
            <person name="Khaleque H.N."/>
            <person name="Ramsay J.P."/>
            <person name="Kaksonen A.H."/>
            <person name="Boxall N.J."/>
            <person name="Watkin E.L.J."/>
        </authorList>
    </citation>
    <scope>NUCLEOTIDE SEQUENCE [LARGE SCALE GENOMIC DNA]</scope>
    <source>
        <strain evidence="2">F5</strain>
    </source>
</reference>
<evidence type="ECO:0000313" key="1">
    <source>
        <dbReference type="EMBL" id="AOU99332.1"/>
    </source>
</evidence>
<gene>
    <name evidence="1" type="ORF">BI364_16595</name>
</gene>
<organism evidence="1 2">
    <name type="scientific">Acidihalobacter yilgarnensis</name>
    <dbReference type="NCBI Taxonomy" id="2819280"/>
    <lineage>
        <taxon>Bacteria</taxon>
        <taxon>Pseudomonadati</taxon>
        <taxon>Pseudomonadota</taxon>
        <taxon>Gammaproteobacteria</taxon>
        <taxon>Chromatiales</taxon>
        <taxon>Ectothiorhodospiraceae</taxon>
        <taxon>Acidihalobacter</taxon>
    </lineage>
</organism>
<dbReference type="Proteomes" id="UP000095401">
    <property type="component" value="Chromosome"/>
</dbReference>
<dbReference type="AlphaFoldDB" id="A0A1D8IS57"/>